<name>A0A563DZT9_9MICO</name>
<keyword evidence="11" id="KW-1185">Reference proteome</keyword>
<evidence type="ECO:0000256" key="6">
    <source>
        <dbReference type="ARBA" id="ARBA00023136"/>
    </source>
</evidence>
<feature type="transmembrane region" description="Helical" evidence="7">
    <location>
        <begin position="128"/>
        <end position="153"/>
    </location>
</feature>
<evidence type="ECO:0000313" key="11">
    <source>
        <dbReference type="Proteomes" id="UP000320244"/>
    </source>
</evidence>
<dbReference type="EMBL" id="VCQV01000021">
    <property type="protein sequence ID" value="TWP35154.1"/>
    <property type="molecule type" value="Genomic_DNA"/>
</dbReference>
<dbReference type="RefSeq" id="WP_146317705.1">
    <property type="nucleotide sequence ID" value="NZ_VCQV01000021.1"/>
</dbReference>
<evidence type="ECO:0000256" key="4">
    <source>
        <dbReference type="ARBA" id="ARBA00022692"/>
    </source>
</evidence>
<dbReference type="Pfam" id="PF12911">
    <property type="entry name" value="OppC_N"/>
    <property type="match status" value="1"/>
</dbReference>
<dbReference type="InterPro" id="IPR025966">
    <property type="entry name" value="OppC_N"/>
</dbReference>
<evidence type="ECO:0000256" key="5">
    <source>
        <dbReference type="ARBA" id="ARBA00022989"/>
    </source>
</evidence>
<dbReference type="Pfam" id="PF00528">
    <property type="entry name" value="BPD_transp_1"/>
    <property type="match status" value="1"/>
</dbReference>
<feature type="transmembrane region" description="Helical" evidence="7">
    <location>
        <begin position="192"/>
        <end position="218"/>
    </location>
</feature>
<evidence type="ECO:0000313" key="10">
    <source>
        <dbReference type="EMBL" id="TWP35154.1"/>
    </source>
</evidence>
<dbReference type="Gene3D" id="1.10.3720.10">
    <property type="entry name" value="MetI-like"/>
    <property type="match status" value="1"/>
</dbReference>
<evidence type="ECO:0000256" key="2">
    <source>
        <dbReference type="ARBA" id="ARBA00022448"/>
    </source>
</evidence>
<organism evidence="10 11">
    <name type="scientific">Leekyejoonella antrihumi</name>
    <dbReference type="NCBI Taxonomy" id="1660198"/>
    <lineage>
        <taxon>Bacteria</taxon>
        <taxon>Bacillati</taxon>
        <taxon>Actinomycetota</taxon>
        <taxon>Actinomycetes</taxon>
        <taxon>Micrococcales</taxon>
        <taxon>Dermacoccaceae</taxon>
        <taxon>Leekyejoonella</taxon>
    </lineage>
</organism>
<accession>A0A563DZT9</accession>
<evidence type="ECO:0000256" key="3">
    <source>
        <dbReference type="ARBA" id="ARBA00022475"/>
    </source>
</evidence>
<feature type="transmembrane region" description="Helical" evidence="7">
    <location>
        <begin position="256"/>
        <end position="283"/>
    </location>
</feature>
<dbReference type="PANTHER" id="PTHR43386">
    <property type="entry name" value="OLIGOPEPTIDE TRANSPORT SYSTEM PERMEASE PROTEIN APPC"/>
    <property type="match status" value="1"/>
</dbReference>
<dbReference type="PANTHER" id="PTHR43386:SF1">
    <property type="entry name" value="D,D-DIPEPTIDE TRANSPORT SYSTEM PERMEASE PROTEIN DDPC-RELATED"/>
    <property type="match status" value="1"/>
</dbReference>
<reference evidence="10 11" key="2">
    <citation type="submission" date="2019-08" db="EMBL/GenBank/DDBJ databases">
        <title>Jejuicoccus antrihumi gen. nov., sp. nov., a new member of the family Dermacoccaceae isolated from a cave.</title>
        <authorList>
            <person name="Schumann P."/>
            <person name="Kim I.S."/>
        </authorList>
    </citation>
    <scope>NUCLEOTIDE SEQUENCE [LARGE SCALE GENOMIC DNA]</scope>
    <source>
        <strain evidence="10 11">C5-26</strain>
    </source>
</reference>
<evidence type="ECO:0000256" key="1">
    <source>
        <dbReference type="ARBA" id="ARBA00004651"/>
    </source>
</evidence>
<dbReference type="OrthoDB" id="9812701at2"/>
<keyword evidence="2 7" id="KW-0813">Transport</keyword>
<dbReference type="AlphaFoldDB" id="A0A563DZT9"/>
<evidence type="ECO:0000256" key="7">
    <source>
        <dbReference type="RuleBase" id="RU363032"/>
    </source>
</evidence>
<feature type="domain" description="ABC transmembrane type-1" evidence="9">
    <location>
        <begin position="126"/>
        <end position="328"/>
    </location>
</feature>
<keyword evidence="6 7" id="KW-0472">Membrane</keyword>
<keyword evidence="4 7" id="KW-0812">Transmembrane</keyword>
<feature type="transmembrane region" description="Helical" evidence="7">
    <location>
        <begin position="38"/>
        <end position="60"/>
    </location>
</feature>
<dbReference type="PROSITE" id="PS50928">
    <property type="entry name" value="ABC_TM1"/>
    <property type="match status" value="1"/>
</dbReference>
<feature type="transmembrane region" description="Helical" evidence="7">
    <location>
        <begin position="303"/>
        <end position="327"/>
    </location>
</feature>
<reference evidence="10 11" key="1">
    <citation type="submission" date="2019-05" db="EMBL/GenBank/DDBJ databases">
        <authorList>
            <person name="Lee S.D."/>
        </authorList>
    </citation>
    <scope>NUCLEOTIDE SEQUENCE [LARGE SCALE GENOMIC DNA]</scope>
    <source>
        <strain evidence="10 11">C5-26</strain>
    </source>
</reference>
<dbReference type="CDD" id="cd06261">
    <property type="entry name" value="TM_PBP2"/>
    <property type="match status" value="1"/>
</dbReference>
<sequence>MTIARRTTVPPAGEQSEQTVREVRPWRDATRDVLANRAALVALIILVIIVLVSLLAPLYASHVAHTNPFTSNVQGSIVVDGKKVDVMQQSATGLGVTPIGPTWHSRYFLGADGQGRDVMARVLYGGRVSLLIGSVSAAICCFVATALGIIAGYMGGLVDGILSRLFDVVWAFPVYLLAICLSIVLLTSTLTIGPISIGSGSLALPIAIISVIYVPYVARPIRAQVKSLRERMFIQAARSVGSSNWRIIRRDVLPNVLPSVIVYFPIMMALNILIAASLSFLGVGVQPPRAAWGTIINDGLPLLYTRPLVSLAPGVMIALTCVALNLLGDSLRDALDPGSKVRVGS</sequence>
<protein>
    <submittedName>
        <fullName evidence="10">ABC transporter permease</fullName>
    </submittedName>
</protein>
<dbReference type="Proteomes" id="UP000320244">
    <property type="component" value="Unassembled WGS sequence"/>
</dbReference>
<proteinExistence type="inferred from homology"/>
<feature type="region of interest" description="Disordered" evidence="8">
    <location>
        <begin position="1"/>
        <end position="21"/>
    </location>
</feature>
<gene>
    <name evidence="10" type="ORF">FGL98_14585</name>
</gene>
<keyword evidence="3" id="KW-1003">Cell membrane</keyword>
<comment type="similarity">
    <text evidence="7">Belongs to the binding-protein-dependent transport system permease family.</text>
</comment>
<dbReference type="SUPFAM" id="SSF161098">
    <property type="entry name" value="MetI-like"/>
    <property type="match status" value="1"/>
</dbReference>
<comment type="caution">
    <text evidence="10">The sequence shown here is derived from an EMBL/GenBank/DDBJ whole genome shotgun (WGS) entry which is preliminary data.</text>
</comment>
<keyword evidence="5 7" id="KW-1133">Transmembrane helix</keyword>
<dbReference type="GO" id="GO:0055085">
    <property type="term" value="P:transmembrane transport"/>
    <property type="evidence" value="ECO:0007669"/>
    <property type="project" value="InterPro"/>
</dbReference>
<dbReference type="InterPro" id="IPR000515">
    <property type="entry name" value="MetI-like"/>
</dbReference>
<evidence type="ECO:0000259" key="9">
    <source>
        <dbReference type="PROSITE" id="PS50928"/>
    </source>
</evidence>
<dbReference type="GO" id="GO:0005886">
    <property type="term" value="C:plasma membrane"/>
    <property type="evidence" value="ECO:0007669"/>
    <property type="project" value="UniProtKB-SubCell"/>
</dbReference>
<evidence type="ECO:0000256" key="8">
    <source>
        <dbReference type="SAM" id="MobiDB-lite"/>
    </source>
</evidence>
<comment type="subcellular location">
    <subcellularLocation>
        <location evidence="1 7">Cell membrane</location>
        <topology evidence="1 7">Multi-pass membrane protein</topology>
    </subcellularLocation>
</comment>
<dbReference type="InterPro" id="IPR035906">
    <property type="entry name" value="MetI-like_sf"/>
</dbReference>
<dbReference type="InterPro" id="IPR050366">
    <property type="entry name" value="BP-dependent_transpt_permease"/>
</dbReference>
<feature type="transmembrane region" description="Helical" evidence="7">
    <location>
        <begin position="165"/>
        <end position="186"/>
    </location>
</feature>